<sequence length="400" mass="42839">MTQPDRRHLAQLSRLLDEFMDLDEPGRERRLSEVEPRLAAPLRAALRTDASGFLSGTLMSGPLQPALVGQCIGPYCIEAPLGAGGSGSVWRARRVDGPGEPPVAIKLLHLSLLGQAAALRFRQERAILTRLAHPHVARLLDAGETPDGQPYLVLEHVDGLPIDQHCDARALSVAARLALAGQLMSALTHAHGHGVVHRDIKPGNVLVTRAGHVKLLDFGIAQWREGPARPPHPLTAEGRPVLTPRYAAPEQWRGLPATVATDVYAVGMLLHELLCGRSAGGQAIGASSAIRRLLHGEPPRMAGVLPATAVAAARGTQPAALRRQLQGDLQRVVSTALRRRPAERYASIAALAADVQRCLRGEPVLARPDARVDRWASAMRRHCIGAVIALLDLSLGPDHS</sequence>
<dbReference type="PROSITE" id="PS50011">
    <property type="entry name" value="PROTEIN_KINASE_DOM"/>
    <property type="match status" value="1"/>
</dbReference>
<dbReference type="CDD" id="cd14014">
    <property type="entry name" value="STKc_PknB_like"/>
    <property type="match status" value="1"/>
</dbReference>
<dbReference type="PROSITE" id="PS00107">
    <property type="entry name" value="PROTEIN_KINASE_ATP"/>
    <property type="match status" value="1"/>
</dbReference>
<keyword evidence="3 7" id="KW-0418">Kinase</keyword>
<dbReference type="InterPro" id="IPR011009">
    <property type="entry name" value="Kinase-like_dom_sf"/>
</dbReference>
<dbReference type="PROSITE" id="PS00108">
    <property type="entry name" value="PROTEIN_KINASE_ST"/>
    <property type="match status" value="1"/>
</dbReference>
<keyword evidence="4 5" id="KW-0067">ATP-binding</keyword>
<comment type="caution">
    <text evidence="7">The sequence shown here is derived from an EMBL/GenBank/DDBJ whole genome shotgun (WGS) entry which is preliminary data.</text>
</comment>
<dbReference type="Proteomes" id="UP001606305">
    <property type="component" value="Unassembled WGS sequence"/>
</dbReference>
<evidence type="ECO:0000256" key="5">
    <source>
        <dbReference type="PROSITE-ProRule" id="PRU10141"/>
    </source>
</evidence>
<evidence type="ECO:0000256" key="1">
    <source>
        <dbReference type="ARBA" id="ARBA00022679"/>
    </source>
</evidence>
<name>A0ABW7G9C4_9BURK</name>
<accession>A0ABW7G9C4</accession>
<dbReference type="EC" id="2.7.11.1" evidence="7"/>
<reference evidence="7 8" key="1">
    <citation type="submission" date="2024-09" db="EMBL/GenBank/DDBJ databases">
        <title>Novel species of the genus Pelomonas and Roseateles isolated from streams.</title>
        <authorList>
            <person name="Lu H."/>
        </authorList>
    </citation>
    <scope>NUCLEOTIDE SEQUENCE [LARGE SCALE GENOMIC DNA]</scope>
    <source>
        <strain evidence="7 8">BYS96W</strain>
    </source>
</reference>
<evidence type="ECO:0000313" key="7">
    <source>
        <dbReference type="EMBL" id="MFG6458533.1"/>
    </source>
</evidence>
<keyword evidence="1 7" id="KW-0808">Transferase</keyword>
<dbReference type="EMBL" id="JBIGIA010000013">
    <property type="protein sequence ID" value="MFG6458533.1"/>
    <property type="molecule type" value="Genomic_DNA"/>
</dbReference>
<dbReference type="GO" id="GO:0004674">
    <property type="term" value="F:protein serine/threonine kinase activity"/>
    <property type="evidence" value="ECO:0007669"/>
    <property type="project" value="UniProtKB-EC"/>
</dbReference>
<dbReference type="PANTHER" id="PTHR43289:SF34">
    <property type="entry name" value="SERINE_THREONINE-PROTEIN KINASE YBDM-RELATED"/>
    <property type="match status" value="1"/>
</dbReference>
<keyword evidence="2 5" id="KW-0547">Nucleotide-binding</keyword>
<dbReference type="InterPro" id="IPR000719">
    <property type="entry name" value="Prot_kinase_dom"/>
</dbReference>
<feature type="binding site" evidence="5">
    <location>
        <position position="106"/>
    </location>
    <ligand>
        <name>ATP</name>
        <dbReference type="ChEBI" id="CHEBI:30616"/>
    </ligand>
</feature>
<feature type="domain" description="Protein kinase" evidence="6">
    <location>
        <begin position="75"/>
        <end position="365"/>
    </location>
</feature>
<protein>
    <submittedName>
        <fullName evidence="7">Serine/threonine-protein kinase</fullName>
        <ecNumber evidence="7">2.7.11.1</ecNumber>
    </submittedName>
</protein>
<dbReference type="SUPFAM" id="SSF56112">
    <property type="entry name" value="Protein kinase-like (PK-like)"/>
    <property type="match status" value="1"/>
</dbReference>
<dbReference type="PANTHER" id="PTHR43289">
    <property type="entry name" value="MITOGEN-ACTIVATED PROTEIN KINASE KINASE KINASE 20-RELATED"/>
    <property type="match status" value="1"/>
</dbReference>
<dbReference type="Gene3D" id="3.30.200.20">
    <property type="entry name" value="Phosphorylase Kinase, domain 1"/>
    <property type="match status" value="1"/>
</dbReference>
<dbReference type="InterPro" id="IPR017441">
    <property type="entry name" value="Protein_kinase_ATP_BS"/>
</dbReference>
<dbReference type="InterPro" id="IPR008271">
    <property type="entry name" value="Ser/Thr_kinase_AS"/>
</dbReference>
<dbReference type="Pfam" id="PF00069">
    <property type="entry name" value="Pkinase"/>
    <property type="match status" value="1"/>
</dbReference>
<dbReference type="Gene3D" id="1.10.510.10">
    <property type="entry name" value="Transferase(Phosphotransferase) domain 1"/>
    <property type="match status" value="1"/>
</dbReference>
<evidence type="ECO:0000259" key="6">
    <source>
        <dbReference type="PROSITE" id="PS50011"/>
    </source>
</evidence>
<evidence type="ECO:0000256" key="4">
    <source>
        <dbReference type="ARBA" id="ARBA00022840"/>
    </source>
</evidence>
<evidence type="ECO:0000313" key="8">
    <source>
        <dbReference type="Proteomes" id="UP001606305"/>
    </source>
</evidence>
<evidence type="ECO:0000256" key="3">
    <source>
        <dbReference type="ARBA" id="ARBA00022777"/>
    </source>
</evidence>
<dbReference type="SMART" id="SM00220">
    <property type="entry name" value="S_TKc"/>
    <property type="match status" value="1"/>
</dbReference>
<gene>
    <name evidence="7" type="ORF">ACG00X_16960</name>
</gene>
<organism evidence="7 8">
    <name type="scientific">Pelomonas nitida</name>
    <dbReference type="NCBI Taxonomy" id="3299027"/>
    <lineage>
        <taxon>Bacteria</taxon>
        <taxon>Pseudomonadati</taxon>
        <taxon>Pseudomonadota</taxon>
        <taxon>Betaproteobacteria</taxon>
        <taxon>Burkholderiales</taxon>
        <taxon>Sphaerotilaceae</taxon>
        <taxon>Roseateles</taxon>
    </lineage>
</organism>
<evidence type="ECO:0000256" key="2">
    <source>
        <dbReference type="ARBA" id="ARBA00022741"/>
    </source>
</evidence>
<keyword evidence="8" id="KW-1185">Reference proteome</keyword>
<proteinExistence type="predicted"/>
<dbReference type="RefSeq" id="WP_394489592.1">
    <property type="nucleotide sequence ID" value="NZ_JBIGIA010000013.1"/>
</dbReference>